<feature type="region of interest" description="Disordered" evidence="2">
    <location>
        <begin position="1"/>
        <end position="61"/>
    </location>
</feature>
<keyword evidence="5" id="KW-1185">Reference proteome</keyword>
<dbReference type="SUPFAM" id="SSF52540">
    <property type="entry name" value="P-loop containing nucleoside triphosphate hydrolases"/>
    <property type="match status" value="1"/>
</dbReference>
<organism evidence="4 5">
    <name type="scientific">Sphaerobolus stellatus (strain SS14)</name>
    <dbReference type="NCBI Taxonomy" id="990650"/>
    <lineage>
        <taxon>Eukaryota</taxon>
        <taxon>Fungi</taxon>
        <taxon>Dikarya</taxon>
        <taxon>Basidiomycota</taxon>
        <taxon>Agaricomycotina</taxon>
        <taxon>Agaricomycetes</taxon>
        <taxon>Phallomycetidae</taxon>
        <taxon>Geastrales</taxon>
        <taxon>Sphaerobolaceae</taxon>
        <taxon>Sphaerobolus</taxon>
    </lineage>
</organism>
<sequence length="511" mass="56316">MPSHRFKGGFLKIRNRVGNLLRSRSSSPTPSPSPAPSQAPHSNVISEPSAPSPHPRVSVDHPVESVLGGASTAQADTALDPHTARSSHDEAAHLGSTSAHHIVNPAPQESQELGVRPTVSNTVAIHINNQIQEDTDLNPSKSILLSDGGAVAGEIRRSHMKLAWEGVKEVLRVTCRVSDAFPPLKSAVAGVLEVIDRVEAVRDIPNQIVELQERTKQLNQILEQYKGGLTGTLKDRMEGLARAFEDKKSNIGKKLDRSFGPRVIESTADSQYKARELRSLSFAIEICMMDMNMDTHKVVTELQHIAILNSLGDVSGAEFNREDRQACMDGTRVSLLGDLLAWATDVNSHRICWLNGLAGTGKTTVAESFCRILAQKEMLGASFFCSRDNEARRNVRNIIPYLAKVLAHILPSYRQELITVLSIHRDPRGLNLQDQYQYLIVEPLNTIYGVRSEPLVLSVDALDECEDKEGMEELLRVILEASLYFPLKLPFVKASKLIVLETNTKAMNCII</sequence>
<name>A0A0C9T191_SPHS4</name>
<gene>
    <name evidence="4" type="ORF">M422DRAFT_277038</name>
</gene>
<dbReference type="AlphaFoldDB" id="A0A0C9T191"/>
<evidence type="ECO:0000256" key="2">
    <source>
        <dbReference type="SAM" id="MobiDB-lite"/>
    </source>
</evidence>
<feature type="domain" description="Nephrocystin 3-like N-terminal" evidence="3">
    <location>
        <begin position="340"/>
        <end position="480"/>
    </location>
</feature>
<accession>A0A0C9T191</accession>
<evidence type="ECO:0000256" key="1">
    <source>
        <dbReference type="ARBA" id="ARBA00022737"/>
    </source>
</evidence>
<dbReference type="Proteomes" id="UP000054279">
    <property type="component" value="Unassembled WGS sequence"/>
</dbReference>
<protein>
    <recommendedName>
        <fullName evidence="3">Nephrocystin 3-like N-terminal domain-containing protein</fullName>
    </recommendedName>
</protein>
<dbReference type="EMBL" id="KN838159">
    <property type="protein sequence ID" value="KIJ22513.1"/>
    <property type="molecule type" value="Genomic_DNA"/>
</dbReference>
<dbReference type="Gene3D" id="3.40.50.300">
    <property type="entry name" value="P-loop containing nucleotide triphosphate hydrolases"/>
    <property type="match status" value="1"/>
</dbReference>
<dbReference type="HOGENOM" id="CLU_533368_0_0_1"/>
<evidence type="ECO:0000313" key="4">
    <source>
        <dbReference type="EMBL" id="KIJ22513.1"/>
    </source>
</evidence>
<evidence type="ECO:0000259" key="3">
    <source>
        <dbReference type="Pfam" id="PF24883"/>
    </source>
</evidence>
<keyword evidence="1" id="KW-0677">Repeat</keyword>
<reference evidence="4 5" key="1">
    <citation type="submission" date="2014-06" db="EMBL/GenBank/DDBJ databases">
        <title>Evolutionary Origins and Diversification of the Mycorrhizal Mutualists.</title>
        <authorList>
            <consortium name="DOE Joint Genome Institute"/>
            <consortium name="Mycorrhizal Genomics Consortium"/>
            <person name="Kohler A."/>
            <person name="Kuo A."/>
            <person name="Nagy L.G."/>
            <person name="Floudas D."/>
            <person name="Copeland A."/>
            <person name="Barry K.W."/>
            <person name="Cichocki N."/>
            <person name="Veneault-Fourrey C."/>
            <person name="LaButti K."/>
            <person name="Lindquist E.A."/>
            <person name="Lipzen A."/>
            <person name="Lundell T."/>
            <person name="Morin E."/>
            <person name="Murat C."/>
            <person name="Riley R."/>
            <person name="Ohm R."/>
            <person name="Sun H."/>
            <person name="Tunlid A."/>
            <person name="Henrissat B."/>
            <person name="Grigoriev I.V."/>
            <person name="Hibbett D.S."/>
            <person name="Martin F."/>
        </authorList>
    </citation>
    <scope>NUCLEOTIDE SEQUENCE [LARGE SCALE GENOMIC DNA]</scope>
    <source>
        <strain evidence="4 5">SS14</strain>
    </source>
</reference>
<dbReference type="InterPro" id="IPR056884">
    <property type="entry name" value="NPHP3-like_N"/>
</dbReference>
<proteinExistence type="predicted"/>
<dbReference type="OrthoDB" id="3027122at2759"/>
<dbReference type="InterPro" id="IPR027417">
    <property type="entry name" value="P-loop_NTPase"/>
</dbReference>
<evidence type="ECO:0000313" key="5">
    <source>
        <dbReference type="Proteomes" id="UP000054279"/>
    </source>
</evidence>
<dbReference type="Pfam" id="PF24883">
    <property type="entry name" value="NPHP3_N"/>
    <property type="match status" value="1"/>
</dbReference>